<dbReference type="OrthoDB" id="3430792at2"/>
<organism evidence="2 3">
    <name type="scientific">Halostreptopolyspora alba</name>
    <dbReference type="NCBI Taxonomy" id="2487137"/>
    <lineage>
        <taxon>Bacteria</taxon>
        <taxon>Bacillati</taxon>
        <taxon>Actinomycetota</taxon>
        <taxon>Actinomycetes</taxon>
        <taxon>Streptosporangiales</taxon>
        <taxon>Nocardiopsidaceae</taxon>
        <taxon>Halostreptopolyspora</taxon>
    </lineage>
</organism>
<feature type="transmembrane region" description="Helical" evidence="1">
    <location>
        <begin position="24"/>
        <end position="41"/>
    </location>
</feature>
<name>A0A3N0ECM3_9ACTN</name>
<evidence type="ECO:0000313" key="2">
    <source>
        <dbReference type="EMBL" id="RNL85578.1"/>
    </source>
</evidence>
<dbReference type="RefSeq" id="WP_123200835.1">
    <property type="nucleotide sequence ID" value="NZ_RJMB01000006.1"/>
</dbReference>
<reference evidence="2 3" key="1">
    <citation type="submission" date="2018-11" db="EMBL/GenBank/DDBJ databases">
        <title>The genome draft of YIM 96095.</title>
        <authorList>
            <person name="Tang S.-K."/>
            <person name="Chunyu W.-X."/>
            <person name="Feng Y.-Z."/>
        </authorList>
    </citation>
    <scope>NUCLEOTIDE SEQUENCE [LARGE SCALE GENOMIC DNA]</scope>
    <source>
        <strain evidence="2 3">YIM 96095</strain>
    </source>
</reference>
<comment type="caution">
    <text evidence="2">The sequence shown here is derived from an EMBL/GenBank/DDBJ whole genome shotgun (WGS) entry which is preliminary data.</text>
</comment>
<protein>
    <submittedName>
        <fullName evidence="2">Uncharacterized protein</fullName>
    </submittedName>
</protein>
<dbReference type="Proteomes" id="UP000269198">
    <property type="component" value="Unassembled WGS sequence"/>
</dbReference>
<gene>
    <name evidence="2" type="ORF">EFW17_08010</name>
</gene>
<keyword evidence="3" id="KW-1185">Reference proteome</keyword>
<sequence length="81" mass="8928">MRSGRHGAARPPIGVLIHKERMDFLLLGLIVAVAVGVMALSEWTTPAFWLAAVSVLAGPVLMVRRIGRLARDEILRDNERL</sequence>
<evidence type="ECO:0000256" key="1">
    <source>
        <dbReference type="SAM" id="Phobius"/>
    </source>
</evidence>
<dbReference type="AlphaFoldDB" id="A0A3N0ECM3"/>
<dbReference type="EMBL" id="RJMB01000006">
    <property type="protein sequence ID" value="RNL85578.1"/>
    <property type="molecule type" value="Genomic_DNA"/>
</dbReference>
<keyword evidence="1" id="KW-1133">Transmembrane helix</keyword>
<feature type="transmembrane region" description="Helical" evidence="1">
    <location>
        <begin position="47"/>
        <end position="66"/>
    </location>
</feature>
<keyword evidence="1" id="KW-0812">Transmembrane</keyword>
<evidence type="ECO:0000313" key="3">
    <source>
        <dbReference type="Proteomes" id="UP000269198"/>
    </source>
</evidence>
<accession>A0A3N0ECM3</accession>
<proteinExistence type="predicted"/>
<keyword evidence="1" id="KW-0472">Membrane</keyword>